<evidence type="ECO:0000313" key="1">
    <source>
        <dbReference type="EMBL" id="CTQ47089.1"/>
    </source>
</evidence>
<gene>
    <name evidence="1" type="ORF">LAL4801_05550</name>
</gene>
<dbReference type="RefSeq" id="WP_055661179.1">
    <property type="nucleotide sequence ID" value="NZ_CXST01000005.1"/>
</dbReference>
<evidence type="ECO:0000313" key="2">
    <source>
        <dbReference type="Proteomes" id="UP000048926"/>
    </source>
</evidence>
<dbReference type="AlphaFoldDB" id="A0A0M6YCD7"/>
<organism evidence="1 2">
    <name type="scientific">Roseibium aggregatum</name>
    <dbReference type="NCBI Taxonomy" id="187304"/>
    <lineage>
        <taxon>Bacteria</taxon>
        <taxon>Pseudomonadati</taxon>
        <taxon>Pseudomonadota</taxon>
        <taxon>Alphaproteobacteria</taxon>
        <taxon>Hyphomicrobiales</taxon>
        <taxon>Stappiaceae</taxon>
        <taxon>Roseibium</taxon>
    </lineage>
</organism>
<keyword evidence="2" id="KW-1185">Reference proteome</keyword>
<dbReference type="InterPro" id="IPR021848">
    <property type="entry name" value="HODM_asu-like"/>
</dbReference>
<dbReference type="OrthoDB" id="5242510at2"/>
<dbReference type="STRING" id="187304.B0E33_16145"/>
<proteinExistence type="predicted"/>
<protein>
    <recommendedName>
        <fullName evidence="3">DUF3445 domain-containing protein</fullName>
    </recommendedName>
</protein>
<name>A0A0M6YCD7_9HYPH</name>
<reference evidence="2" key="1">
    <citation type="submission" date="2015-07" db="EMBL/GenBank/DDBJ databases">
        <authorList>
            <person name="Rodrigo-Torres Lidia"/>
            <person name="Arahal R.David."/>
        </authorList>
    </citation>
    <scope>NUCLEOTIDE SEQUENCE [LARGE SCALE GENOMIC DNA]</scope>
    <source>
        <strain evidence="2">CECT 4801</strain>
    </source>
</reference>
<dbReference type="EMBL" id="CXST01000005">
    <property type="protein sequence ID" value="CTQ47089.1"/>
    <property type="molecule type" value="Genomic_DNA"/>
</dbReference>
<evidence type="ECO:0008006" key="3">
    <source>
        <dbReference type="Google" id="ProtNLM"/>
    </source>
</evidence>
<sequence length="300" mass="33103">MTRPALPPFHHTPYDGTSQPFTVGLKPIGEEAWLEPDPFLAKHLGEKKRLFSDHLETVFRAEPDTDAAQREVLDLLTENLSRFHVDTHRVGDAEVEIVATGARIPLAGAPALVTAASLVQEDLVLMRPGQDGYRLTAAALCFPSSWSLAEKFGQSMTGIHDNVPGFNGSRMGMMVARIFDNLKAGQFLERFNWSIYPDGDLHHPLPKQIRVKIDDGALAQLFLRVERQTLRRLPGSGDILFTIKIHHDPLAALEAQEGRAGLAEGLRKQLLALDPDQLAYKGLVATRDDLARALEKISLG</sequence>
<accession>A0A0M6YCD7</accession>
<dbReference type="Pfam" id="PF11927">
    <property type="entry name" value="HODM_asu-like"/>
    <property type="match status" value="1"/>
</dbReference>
<dbReference type="Proteomes" id="UP000048926">
    <property type="component" value="Unassembled WGS sequence"/>
</dbReference>